<keyword evidence="10" id="KW-1185">Reference proteome</keyword>
<feature type="transmembrane region" description="Helical" evidence="7">
    <location>
        <begin position="192"/>
        <end position="215"/>
    </location>
</feature>
<dbReference type="AlphaFoldDB" id="A0A165T1M9"/>
<dbReference type="EMBL" id="KV429039">
    <property type="protein sequence ID" value="KZT72799.1"/>
    <property type="molecule type" value="Genomic_DNA"/>
</dbReference>
<evidence type="ECO:0000256" key="4">
    <source>
        <dbReference type="ARBA" id="ARBA00023136"/>
    </source>
</evidence>
<evidence type="ECO:0000256" key="5">
    <source>
        <dbReference type="ARBA" id="ARBA00023242"/>
    </source>
</evidence>
<feature type="compositionally biased region" description="Polar residues" evidence="6">
    <location>
        <begin position="339"/>
        <end position="358"/>
    </location>
</feature>
<comment type="subcellular location">
    <subcellularLocation>
        <location evidence="1">Nucleus inner membrane</location>
        <topology evidence="1">Multi-pass membrane protein</topology>
    </subcellularLocation>
</comment>
<dbReference type="InterPro" id="IPR018617">
    <property type="entry name" value="Ima1_N"/>
</dbReference>
<sequence length="522" mass="58353">MSTIFKPHNSVTCFFCQSIISPIPRNPHSFRCPHCDCWNRFDANGEILSDEPAMHEESLNAQSFARRASPRKDRLPSMYASALFCRTCQTNQMLLANLLSNYLPPPDHPDFERRADMLPEYKHSIEARYPPVCADCAPAVEEEIRRRDNMARARALGGFLGASNPHRRRVTRTQRDRDKLTRQITFWKVRGCLWLACLVCTLGSYALVAVGYAGFHIPDSVKPGLPALAFVSILWTAWDPTYGSLKRAEYQGRTVRQQGKREYNTLQVIAWLSRCCTSLLLAMSRFQPEWDQLWPWTNPDSPLTRKYCIASLALELIILARCFTTLRLERPPPVRLTEAASQGKQSLASVTSAPTSHGATPAIEPDLLAPLSLSSKPVVIPPPGSSNPIFGMPSFVANPTAAMSGYGPDNNPFEDSAMDVEDDNEAGSRRRDPDAMDWTPTIPSPQKQTPQDPNVQGRSHDDGSWLRPQRFFAPEEPTGLESLFSTTIKLSDDEQAAAAARSGARRGNITQWLNPIKMLRKS</sequence>
<dbReference type="GO" id="GO:0034506">
    <property type="term" value="C:chromosome, centromeric core domain"/>
    <property type="evidence" value="ECO:0007669"/>
    <property type="project" value="TreeGrafter"/>
</dbReference>
<name>A0A165T1M9_9APHY</name>
<evidence type="ECO:0000259" key="8">
    <source>
        <dbReference type="Pfam" id="PF09779"/>
    </source>
</evidence>
<evidence type="ECO:0000313" key="9">
    <source>
        <dbReference type="EMBL" id="KZT72799.1"/>
    </source>
</evidence>
<dbReference type="OrthoDB" id="5966927at2759"/>
<organism evidence="9 10">
    <name type="scientific">Daedalea quercina L-15889</name>
    <dbReference type="NCBI Taxonomy" id="1314783"/>
    <lineage>
        <taxon>Eukaryota</taxon>
        <taxon>Fungi</taxon>
        <taxon>Dikarya</taxon>
        <taxon>Basidiomycota</taxon>
        <taxon>Agaricomycotina</taxon>
        <taxon>Agaricomycetes</taxon>
        <taxon>Polyporales</taxon>
        <taxon>Fomitopsis</taxon>
    </lineage>
</organism>
<dbReference type="GO" id="GO:0034992">
    <property type="term" value="C:microtubule organizing center attachment site"/>
    <property type="evidence" value="ECO:0007669"/>
    <property type="project" value="TreeGrafter"/>
</dbReference>
<accession>A0A165T1M9</accession>
<dbReference type="STRING" id="1314783.A0A165T1M9"/>
<evidence type="ECO:0000256" key="7">
    <source>
        <dbReference type="SAM" id="Phobius"/>
    </source>
</evidence>
<keyword evidence="4 7" id="KW-0472">Membrane</keyword>
<dbReference type="Proteomes" id="UP000076727">
    <property type="component" value="Unassembled WGS sequence"/>
</dbReference>
<evidence type="ECO:0000313" key="10">
    <source>
        <dbReference type="Proteomes" id="UP000076727"/>
    </source>
</evidence>
<dbReference type="GO" id="GO:0071765">
    <property type="term" value="P:nuclear inner membrane organization"/>
    <property type="evidence" value="ECO:0007669"/>
    <property type="project" value="InterPro"/>
</dbReference>
<dbReference type="PANTHER" id="PTHR28538:SF1">
    <property type="entry name" value="INTEGRAL INNER NUCLEAR MEMBRANE PROTEIN IMA1"/>
    <property type="match status" value="1"/>
</dbReference>
<reference evidence="9 10" key="1">
    <citation type="journal article" date="2016" name="Mol. Biol. Evol.">
        <title>Comparative Genomics of Early-Diverging Mushroom-Forming Fungi Provides Insights into the Origins of Lignocellulose Decay Capabilities.</title>
        <authorList>
            <person name="Nagy L.G."/>
            <person name="Riley R."/>
            <person name="Tritt A."/>
            <person name="Adam C."/>
            <person name="Daum C."/>
            <person name="Floudas D."/>
            <person name="Sun H."/>
            <person name="Yadav J.S."/>
            <person name="Pangilinan J."/>
            <person name="Larsson K.H."/>
            <person name="Matsuura K."/>
            <person name="Barry K."/>
            <person name="Labutti K."/>
            <person name="Kuo R."/>
            <person name="Ohm R.A."/>
            <person name="Bhattacharya S.S."/>
            <person name="Shirouzu T."/>
            <person name="Yoshinaga Y."/>
            <person name="Martin F.M."/>
            <person name="Grigoriev I.V."/>
            <person name="Hibbett D.S."/>
        </authorList>
    </citation>
    <scope>NUCLEOTIDE SEQUENCE [LARGE SCALE GENOMIC DNA]</scope>
    <source>
        <strain evidence="9 10">L-15889</strain>
    </source>
</reference>
<gene>
    <name evidence="9" type="ORF">DAEQUDRAFT_808781</name>
</gene>
<keyword evidence="5" id="KW-0539">Nucleus</keyword>
<evidence type="ECO:0000256" key="6">
    <source>
        <dbReference type="SAM" id="MobiDB-lite"/>
    </source>
</evidence>
<dbReference type="InterPro" id="IPR042321">
    <property type="entry name" value="Ima1"/>
</dbReference>
<feature type="compositionally biased region" description="Acidic residues" evidence="6">
    <location>
        <begin position="416"/>
        <end position="425"/>
    </location>
</feature>
<dbReference type="PANTHER" id="PTHR28538">
    <property type="entry name" value="INTEGRAL INNER NUCLEAR MEMBRANE PROTEIN IMA1"/>
    <property type="match status" value="1"/>
</dbReference>
<dbReference type="GO" id="GO:0044732">
    <property type="term" value="C:mitotic spindle pole body"/>
    <property type="evidence" value="ECO:0007669"/>
    <property type="project" value="TreeGrafter"/>
</dbReference>
<keyword evidence="3 7" id="KW-1133">Transmembrane helix</keyword>
<keyword evidence="2 7" id="KW-0812">Transmembrane</keyword>
<feature type="compositionally biased region" description="Polar residues" evidence="6">
    <location>
        <begin position="444"/>
        <end position="457"/>
    </location>
</feature>
<feature type="region of interest" description="Disordered" evidence="6">
    <location>
        <begin position="406"/>
        <end position="466"/>
    </location>
</feature>
<feature type="domain" description="Ima1 N-terminal" evidence="8">
    <location>
        <begin position="11"/>
        <end position="140"/>
    </location>
</feature>
<protein>
    <recommendedName>
        <fullName evidence="8">Ima1 N-terminal domain-containing protein</fullName>
    </recommendedName>
</protein>
<dbReference type="GO" id="GO:0005637">
    <property type="term" value="C:nuclear inner membrane"/>
    <property type="evidence" value="ECO:0007669"/>
    <property type="project" value="UniProtKB-SubCell"/>
</dbReference>
<feature type="region of interest" description="Disordered" evidence="6">
    <location>
        <begin position="337"/>
        <end position="360"/>
    </location>
</feature>
<dbReference type="Pfam" id="PF09779">
    <property type="entry name" value="Ima1_N"/>
    <property type="match status" value="1"/>
</dbReference>
<evidence type="ECO:0000256" key="2">
    <source>
        <dbReference type="ARBA" id="ARBA00022692"/>
    </source>
</evidence>
<evidence type="ECO:0000256" key="1">
    <source>
        <dbReference type="ARBA" id="ARBA00004473"/>
    </source>
</evidence>
<evidence type="ECO:0000256" key="3">
    <source>
        <dbReference type="ARBA" id="ARBA00022989"/>
    </source>
</evidence>
<proteinExistence type="predicted"/>